<dbReference type="SUPFAM" id="SSF52540">
    <property type="entry name" value="P-loop containing nucleoside triphosphate hydrolases"/>
    <property type="match status" value="1"/>
</dbReference>
<feature type="domain" description="ABC transporter" evidence="1">
    <location>
        <begin position="18"/>
        <end position="95"/>
    </location>
</feature>
<dbReference type="PANTHER" id="PTHR24222:SF64">
    <property type="entry name" value="ABC TRANSPORTER B FAMILY MEMBER 26, CHLOROPLASTIC"/>
    <property type="match status" value="1"/>
</dbReference>
<proteinExistence type="predicted"/>
<dbReference type="Proteomes" id="UP001151760">
    <property type="component" value="Unassembled WGS sequence"/>
</dbReference>
<sequence length="138" mass="15316">MAPPLPPLSNHILRFIKSSSKSAKIGVVSLTGDHRQSLHETLLEHAAKHAYAHDFISSLPDGYKMIVDDDLLSRGQKKRNTIARALLRNPSILILAKAINALNAESEYNIKFLTIILVDGVLSVGDNFKRIVIKSEHR</sequence>
<organism evidence="2 3">
    <name type="scientific">Tanacetum coccineum</name>
    <dbReference type="NCBI Taxonomy" id="301880"/>
    <lineage>
        <taxon>Eukaryota</taxon>
        <taxon>Viridiplantae</taxon>
        <taxon>Streptophyta</taxon>
        <taxon>Embryophyta</taxon>
        <taxon>Tracheophyta</taxon>
        <taxon>Spermatophyta</taxon>
        <taxon>Magnoliopsida</taxon>
        <taxon>eudicotyledons</taxon>
        <taxon>Gunneridae</taxon>
        <taxon>Pentapetalae</taxon>
        <taxon>asterids</taxon>
        <taxon>campanulids</taxon>
        <taxon>Asterales</taxon>
        <taxon>Asteraceae</taxon>
        <taxon>Asteroideae</taxon>
        <taxon>Anthemideae</taxon>
        <taxon>Anthemidinae</taxon>
        <taxon>Tanacetum</taxon>
    </lineage>
</organism>
<evidence type="ECO:0000313" key="3">
    <source>
        <dbReference type="Proteomes" id="UP001151760"/>
    </source>
</evidence>
<dbReference type="PANTHER" id="PTHR24222">
    <property type="entry name" value="ABC TRANSPORTER B FAMILY"/>
    <property type="match status" value="1"/>
</dbReference>
<accession>A0ABQ4ZQH3</accession>
<reference evidence="2" key="1">
    <citation type="journal article" date="2022" name="Int. J. Mol. Sci.">
        <title>Draft Genome of Tanacetum Coccineum: Genomic Comparison of Closely Related Tanacetum-Family Plants.</title>
        <authorList>
            <person name="Yamashiro T."/>
            <person name="Shiraishi A."/>
            <person name="Nakayama K."/>
            <person name="Satake H."/>
        </authorList>
    </citation>
    <scope>NUCLEOTIDE SEQUENCE</scope>
</reference>
<dbReference type="InterPro" id="IPR027417">
    <property type="entry name" value="P-loop_NTPase"/>
</dbReference>
<dbReference type="Gene3D" id="3.40.50.300">
    <property type="entry name" value="P-loop containing nucleotide triphosphate hydrolases"/>
    <property type="match status" value="1"/>
</dbReference>
<evidence type="ECO:0000313" key="2">
    <source>
        <dbReference type="EMBL" id="GJS91083.1"/>
    </source>
</evidence>
<dbReference type="EMBL" id="BQNB010011478">
    <property type="protein sequence ID" value="GJS91083.1"/>
    <property type="molecule type" value="Genomic_DNA"/>
</dbReference>
<gene>
    <name evidence="2" type="ORF">Tco_0773719</name>
</gene>
<reference evidence="2" key="2">
    <citation type="submission" date="2022-01" db="EMBL/GenBank/DDBJ databases">
        <authorList>
            <person name="Yamashiro T."/>
            <person name="Shiraishi A."/>
            <person name="Satake H."/>
            <person name="Nakayama K."/>
        </authorList>
    </citation>
    <scope>NUCLEOTIDE SEQUENCE</scope>
</reference>
<dbReference type="Pfam" id="PF00005">
    <property type="entry name" value="ABC_tran"/>
    <property type="match status" value="1"/>
</dbReference>
<comment type="caution">
    <text evidence="2">The sequence shown here is derived from an EMBL/GenBank/DDBJ whole genome shotgun (WGS) entry which is preliminary data.</text>
</comment>
<evidence type="ECO:0000259" key="1">
    <source>
        <dbReference type="Pfam" id="PF00005"/>
    </source>
</evidence>
<name>A0ABQ4ZQH3_9ASTR</name>
<protein>
    <submittedName>
        <fullName evidence="2">ABC transporter B family member 26, chloroplastic</fullName>
    </submittedName>
</protein>
<dbReference type="InterPro" id="IPR039421">
    <property type="entry name" value="Type_1_exporter"/>
</dbReference>
<dbReference type="InterPro" id="IPR003439">
    <property type="entry name" value="ABC_transporter-like_ATP-bd"/>
</dbReference>
<keyword evidence="3" id="KW-1185">Reference proteome</keyword>